<dbReference type="SUPFAM" id="SSF48264">
    <property type="entry name" value="Cytochrome P450"/>
    <property type="match status" value="1"/>
</dbReference>
<comment type="caution">
    <text evidence="4">The sequence shown here is derived from an EMBL/GenBank/DDBJ whole genome shotgun (WGS) entry which is preliminary data.</text>
</comment>
<dbReference type="InterPro" id="IPR001128">
    <property type="entry name" value="Cyt_P450"/>
</dbReference>
<dbReference type="EMBL" id="SISF01000020">
    <property type="protein sequence ID" value="TBN18460.1"/>
    <property type="molecule type" value="Genomic_DNA"/>
</dbReference>
<dbReference type="InterPro" id="IPR002397">
    <property type="entry name" value="Cyt_P450_B"/>
</dbReference>
<name>A0ABY1YD53_9HYPH</name>
<dbReference type="Proteomes" id="UP000294239">
    <property type="component" value="Unassembled WGS sequence"/>
</dbReference>
<dbReference type="PRINTS" id="PR00385">
    <property type="entry name" value="P450"/>
</dbReference>
<keyword evidence="5" id="KW-1185">Reference proteome</keyword>
<feature type="region of interest" description="Disordered" evidence="3">
    <location>
        <begin position="1"/>
        <end position="37"/>
    </location>
</feature>
<accession>A0ABY1YD53</accession>
<organism evidence="4 5">
    <name type="scientific">Agrobacterium cavarae</name>
    <dbReference type="NCBI Taxonomy" id="2528239"/>
    <lineage>
        <taxon>Bacteria</taxon>
        <taxon>Pseudomonadati</taxon>
        <taxon>Pseudomonadota</taxon>
        <taxon>Alphaproteobacteria</taxon>
        <taxon>Hyphomicrobiales</taxon>
        <taxon>Rhizobiaceae</taxon>
        <taxon>Rhizobium/Agrobacterium group</taxon>
        <taxon>Agrobacterium</taxon>
    </lineage>
</organism>
<dbReference type="PRINTS" id="PR00359">
    <property type="entry name" value="BP450"/>
</dbReference>
<gene>
    <name evidence="4" type="ORF">EYC79_02010</name>
</gene>
<dbReference type="Gene3D" id="1.10.630.10">
    <property type="entry name" value="Cytochrome P450"/>
    <property type="match status" value="1"/>
</dbReference>
<reference evidence="4 5" key="1">
    <citation type="submission" date="2019-02" db="EMBL/GenBank/DDBJ databases">
        <title>Current taxonomic status of genus Agrobacterium and description of Agrobacterium cavarae sp. nov. isolated from maize roots.</title>
        <authorList>
            <person name="Flores-Felix J.D."/>
            <person name="Menendez E."/>
            <person name="Ramirez-Bahena M.H."/>
            <person name="Garcia-Fraile P."/>
            <person name="Velazquez E."/>
        </authorList>
    </citation>
    <scope>NUCLEOTIDE SEQUENCE [LARGE SCALE GENOMIC DNA]</scope>
    <source>
        <strain evidence="4 5">RZME10</strain>
    </source>
</reference>
<protein>
    <submittedName>
        <fullName evidence="4">Cytochrome P450</fullName>
    </submittedName>
</protein>
<evidence type="ECO:0000256" key="3">
    <source>
        <dbReference type="SAM" id="MobiDB-lite"/>
    </source>
</evidence>
<evidence type="ECO:0000313" key="4">
    <source>
        <dbReference type="EMBL" id="TBN18460.1"/>
    </source>
</evidence>
<dbReference type="PANTHER" id="PTHR46696:SF1">
    <property type="entry name" value="CYTOCHROME P450 YJIB-RELATED"/>
    <property type="match status" value="1"/>
</dbReference>
<sequence length="415" mass="45728">MTERCPLSSIGEVAESAKASNDPVEYPTDRLSPFDPPPVLSQIATDSGPICRLVYPDGHVGWLVTGADVARDILSDDRFSARSELKRAPVLRPSAAPFIGKPALPGWFVDMDRPEHTRIRRTVSERLSLRSIRKMTPRIEAIINLQLDLMAKRETPVDLISAFALPVPTLVICELLGVPYERHTEFQKASRSLFSLTASAAEAADAMHQLEGLIREILKTKRHSGADDLLGQMAHDHNLSEDEAVGLSVLLLTAGHETVAGTIGLSAFFAIQRPDVRKVFTSQPDSISGVVEELLRYLTIFHHGVPRTALEQLVIRDHLIQVGDSVTVALPAVNRDPASFDKPHLFDLQRSPNKHLAFGYGIHQCSGQHLARLELQIALAKLFQRFPTLRLTVAEPEVPLSHAGFHGVETLPVTW</sequence>
<proteinExistence type="inferred from homology"/>
<dbReference type="InterPro" id="IPR036396">
    <property type="entry name" value="Cyt_P450_sf"/>
</dbReference>
<comment type="cofactor">
    <cofactor evidence="1">
        <name>heme</name>
        <dbReference type="ChEBI" id="CHEBI:30413"/>
    </cofactor>
</comment>
<dbReference type="Pfam" id="PF00067">
    <property type="entry name" value="p450"/>
    <property type="match status" value="1"/>
</dbReference>
<dbReference type="PANTHER" id="PTHR46696">
    <property type="entry name" value="P450, PUTATIVE (EUROFUNG)-RELATED"/>
    <property type="match status" value="1"/>
</dbReference>
<evidence type="ECO:0000256" key="2">
    <source>
        <dbReference type="ARBA" id="ARBA00010617"/>
    </source>
</evidence>
<evidence type="ECO:0000313" key="5">
    <source>
        <dbReference type="Proteomes" id="UP000294239"/>
    </source>
</evidence>
<comment type="similarity">
    <text evidence="2">Belongs to the cytochrome P450 family.</text>
</comment>
<dbReference type="CDD" id="cd11030">
    <property type="entry name" value="CYP105-like"/>
    <property type="match status" value="1"/>
</dbReference>
<evidence type="ECO:0000256" key="1">
    <source>
        <dbReference type="ARBA" id="ARBA00001971"/>
    </source>
</evidence>